<dbReference type="EMBL" id="GDIQ01024251">
    <property type="protein sequence ID" value="JAN70486.1"/>
    <property type="molecule type" value="Transcribed_RNA"/>
</dbReference>
<reference evidence="1" key="3">
    <citation type="submission" date="2015-10" db="EMBL/GenBank/DDBJ databases">
        <authorList>
            <person name="Gilbert D.G."/>
        </authorList>
    </citation>
    <scope>NUCLEOTIDE SEQUENCE</scope>
</reference>
<reference evidence="2" key="2">
    <citation type="submission" date="2015-10" db="EMBL/GenBank/DDBJ databases">
        <title>EvidentialGene: Evidence-directed Construction of Complete mRNA Transcriptomes without Genomes.</title>
        <authorList>
            <person name="Gilbert D.G."/>
        </authorList>
    </citation>
    <scope>NUCLEOTIDE SEQUENCE</scope>
</reference>
<name>A0A0P4XN47_9CRUS</name>
<dbReference type="EMBL" id="GDIP01241600">
    <property type="protein sequence ID" value="JAI81801.1"/>
    <property type="molecule type" value="Transcribed_RNA"/>
</dbReference>
<evidence type="ECO:0000313" key="1">
    <source>
        <dbReference type="EMBL" id="JAI81801.1"/>
    </source>
</evidence>
<proteinExistence type="predicted"/>
<evidence type="ECO:0000313" key="2">
    <source>
        <dbReference type="EMBL" id="JAN70486.1"/>
    </source>
</evidence>
<sequence>MKLSAPASCEGKSVITVSTSIQGIEIREQNCRNSVTMHSKCVASRRYPRLLNF</sequence>
<protein>
    <submittedName>
        <fullName evidence="1">Uncharacterized protein</fullName>
    </submittedName>
</protein>
<dbReference type="AlphaFoldDB" id="A0A0P4XN47"/>
<accession>A0A0P4XN47</accession>
<organism evidence="1">
    <name type="scientific">Daphnia magna</name>
    <dbReference type="NCBI Taxonomy" id="35525"/>
    <lineage>
        <taxon>Eukaryota</taxon>
        <taxon>Metazoa</taxon>
        <taxon>Ecdysozoa</taxon>
        <taxon>Arthropoda</taxon>
        <taxon>Crustacea</taxon>
        <taxon>Branchiopoda</taxon>
        <taxon>Diplostraca</taxon>
        <taxon>Cladocera</taxon>
        <taxon>Anomopoda</taxon>
        <taxon>Daphniidae</taxon>
        <taxon>Daphnia</taxon>
    </lineage>
</organism>
<reference evidence="1" key="1">
    <citation type="submission" date="2015-10" db="EMBL/GenBank/DDBJ databases">
        <title>Daphnia magna gene sets from two clonal populations assembled and annotated with EvidentialGene.</title>
        <authorList>
            <person name="Gilbert D."/>
            <person name="Podicheti R."/>
            <person name="Orsini L."/>
            <person name="Colbourne J."/>
            <person name="Pfrender M."/>
        </authorList>
    </citation>
    <scope>NUCLEOTIDE SEQUENCE</scope>
</reference>